<dbReference type="EMBL" id="CAJNOC010004583">
    <property type="protein sequence ID" value="CAF1026801.1"/>
    <property type="molecule type" value="Genomic_DNA"/>
</dbReference>
<sequence length="301" mass="35800">MSFFEGENCFSNFKPFFRTSDLGLICVNPSEKSEIQIVLRYWPFKNYKQIAKTSKRFHIEPEHEELVKKEWQNSVIGGDLSFDDEKVIDKVMKKIRKSYDFNEAEDSVERKPNKKLKISSDENSEPKKEENIEKLAQDSFDQWLNGYEPLVRKSVYCTRGKILEKYIIDKTNKTKNFNFVHNEMVKSFDFGLFKLFGVPDGIDYEKKIFIEVKTRTSINQDQPTVYPKEKIQCLCYMKMLNYQKCILVESNDKGEQNSIEINWDESEFEEKVLSKLRDFVQKYRNVTGNEFMDAVKKYYNF</sequence>
<proteinExistence type="predicted"/>
<comment type="caution">
    <text evidence="1">The sequence shown here is derived from an EMBL/GenBank/DDBJ whole genome shotgun (WGS) entry which is preliminary data.</text>
</comment>
<dbReference type="Gene3D" id="3.90.320.10">
    <property type="match status" value="1"/>
</dbReference>
<evidence type="ECO:0000313" key="2">
    <source>
        <dbReference type="Proteomes" id="UP000663879"/>
    </source>
</evidence>
<organism evidence="1 2">
    <name type="scientific">Brachionus calyciflorus</name>
    <dbReference type="NCBI Taxonomy" id="104777"/>
    <lineage>
        <taxon>Eukaryota</taxon>
        <taxon>Metazoa</taxon>
        <taxon>Spiralia</taxon>
        <taxon>Gnathifera</taxon>
        <taxon>Rotifera</taxon>
        <taxon>Eurotatoria</taxon>
        <taxon>Monogononta</taxon>
        <taxon>Pseudotrocha</taxon>
        <taxon>Ploima</taxon>
        <taxon>Brachionidae</taxon>
        <taxon>Brachionus</taxon>
    </lineage>
</organism>
<accession>A0A814INH9</accession>
<gene>
    <name evidence="1" type="ORF">OXX778_LOCUS17658</name>
</gene>
<evidence type="ECO:0008006" key="3">
    <source>
        <dbReference type="Google" id="ProtNLM"/>
    </source>
</evidence>
<dbReference type="InterPro" id="IPR011335">
    <property type="entry name" value="Restrct_endonuc-II-like"/>
</dbReference>
<evidence type="ECO:0000313" key="1">
    <source>
        <dbReference type="EMBL" id="CAF1026801.1"/>
    </source>
</evidence>
<dbReference type="SUPFAM" id="SSF52980">
    <property type="entry name" value="Restriction endonuclease-like"/>
    <property type="match status" value="1"/>
</dbReference>
<reference evidence="1" key="1">
    <citation type="submission" date="2021-02" db="EMBL/GenBank/DDBJ databases">
        <authorList>
            <person name="Nowell W R."/>
        </authorList>
    </citation>
    <scope>NUCLEOTIDE SEQUENCE</scope>
    <source>
        <strain evidence="1">Ploen Becks lab</strain>
    </source>
</reference>
<keyword evidence="2" id="KW-1185">Reference proteome</keyword>
<dbReference type="Proteomes" id="UP000663879">
    <property type="component" value="Unassembled WGS sequence"/>
</dbReference>
<dbReference type="AlphaFoldDB" id="A0A814INH9"/>
<dbReference type="InterPro" id="IPR011604">
    <property type="entry name" value="PDDEXK-like_dom_sf"/>
</dbReference>
<name>A0A814INH9_9BILA</name>
<dbReference type="GO" id="GO:0006281">
    <property type="term" value="P:DNA repair"/>
    <property type="evidence" value="ECO:0007669"/>
    <property type="project" value="UniProtKB-ARBA"/>
</dbReference>
<protein>
    <recommendedName>
        <fullName evidence="3">YqaJ viral recombinase domain-containing protein</fullName>
    </recommendedName>
</protein>